<evidence type="ECO:0000313" key="6">
    <source>
        <dbReference type="Proteomes" id="UP001596113"/>
    </source>
</evidence>
<dbReference type="PROSITE" id="PS00041">
    <property type="entry name" value="HTH_ARAC_FAMILY_1"/>
    <property type="match status" value="1"/>
</dbReference>
<dbReference type="InterPro" id="IPR003313">
    <property type="entry name" value="AraC-bd"/>
</dbReference>
<dbReference type="PANTHER" id="PTHR43280">
    <property type="entry name" value="ARAC-FAMILY TRANSCRIPTIONAL REGULATOR"/>
    <property type="match status" value="1"/>
</dbReference>
<dbReference type="SUPFAM" id="SSF51215">
    <property type="entry name" value="Regulatory protein AraC"/>
    <property type="match status" value="1"/>
</dbReference>
<evidence type="ECO:0000313" key="5">
    <source>
        <dbReference type="EMBL" id="MFC5403464.1"/>
    </source>
</evidence>
<keyword evidence="6" id="KW-1185">Reference proteome</keyword>
<feature type="domain" description="HTH araC/xylS-type" evidence="4">
    <location>
        <begin position="191"/>
        <end position="289"/>
    </location>
</feature>
<dbReference type="InterPro" id="IPR018060">
    <property type="entry name" value="HTH_AraC"/>
</dbReference>
<keyword evidence="2" id="KW-0238">DNA-binding</keyword>
<dbReference type="PRINTS" id="PR00032">
    <property type="entry name" value="HTHARAC"/>
</dbReference>
<evidence type="ECO:0000256" key="2">
    <source>
        <dbReference type="ARBA" id="ARBA00023125"/>
    </source>
</evidence>
<dbReference type="InterPro" id="IPR020449">
    <property type="entry name" value="Tscrpt_reg_AraC-type_HTH"/>
</dbReference>
<proteinExistence type="predicted"/>
<dbReference type="InterPro" id="IPR009057">
    <property type="entry name" value="Homeodomain-like_sf"/>
</dbReference>
<evidence type="ECO:0000256" key="1">
    <source>
        <dbReference type="ARBA" id="ARBA00023015"/>
    </source>
</evidence>
<evidence type="ECO:0000259" key="4">
    <source>
        <dbReference type="PROSITE" id="PS01124"/>
    </source>
</evidence>
<dbReference type="Proteomes" id="UP001596113">
    <property type="component" value="Unassembled WGS sequence"/>
</dbReference>
<sequence>MNLLELAAPPLPYYIASGRTSFRIGDKHMSRRNILLFDLLVVTKGCLYMGEEDRQYEVAGGHALILRPDCYHYATAGCSEPTEYYWLHFQASGNWKATDARPPQPIRPQDATTVESLKFNAMHFPLLVPQYAAIAQPTKMEELLAQIVALGPSAHLTASRFKEQTLFLDVLRLLSAGIEDDRSVPATSCAEQAAAYLRMHYREAITAQALGEALNFHPVYIARCMNKEYGYSPMTYLLHYRIEQSKLLLMQTDFPISRIAEETGFNQAAYFSSCFLKCEGLSPRQYRQRFSLG</sequence>
<protein>
    <submittedName>
        <fullName evidence="5">AraC family transcriptional regulator</fullName>
    </submittedName>
</protein>
<dbReference type="Pfam" id="PF12833">
    <property type="entry name" value="HTH_18"/>
    <property type="match status" value="1"/>
</dbReference>
<dbReference type="RefSeq" id="WP_378132834.1">
    <property type="nucleotide sequence ID" value="NZ_JBHSMI010000023.1"/>
</dbReference>
<dbReference type="SUPFAM" id="SSF46689">
    <property type="entry name" value="Homeodomain-like"/>
    <property type="match status" value="1"/>
</dbReference>
<dbReference type="PANTHER" id="PTHR43280:SF2">
    <property type="entry name" value="HTH-TYPE TRANSCRIPTIONAL REGULATOR EXSA"/>
    <property type="match status" value="1"/>
</dbReference>
<dbReference type="EMBL" id="JBHSMI010000023">
    <property type="protein sequence ID" value="MFC5403464.1"/>
    <property type="molecule type" value="Genomic_DNA"/>
</dbReference>
<organism evidence="5 6">
    <name type="scientific">Cohnella soli</name>
    <dbReference type="NCBI Taxonomy" id="425005"/>
    <lineage>
        <taxon>Bacteria</taxon>
        <taxon>Bacillati</taxon>
        <taxon>Bacillota</taxon>
        <taxon>Bacilli</taxon>
        <taxon>Bacillales</taxon>
        <taxon>Paenibacillaceae</taxon>
        <taxon>Cohnella</taxon>
    </lineage>
</organism>
<dbReference type="InterPro" id="IPR037923">
    <property type="entry name" value="HTH-like"/>
</dbReference>
<dbReference type="InterPro" id="IPR018062">
    <property type="entry name" value="HTH_AraC-typ_CS"/>
</dbReference>
<dbReference type="Gene3D" id="1.10.10.60">
    <property type="entry name" value="Homeodomain-like"/>
    <property type="match status" value="2"/>
</dbReference>
<dbReference type="Pfam" id="PF02311">
    <property type="entry name" value="AraC_binding"/>
    <property type="match status" value="1"/>
</dbReference>
<dbReference type="PROSITE" id="PS01124">
    <property type="entry name" value="HTH_ARAC_FAMILY_2"/>
    <property type="match status" value="1"/>
</dbReference>
<keyword evidence="3" id="KW-0804">Transcription</keyword>
<accession>A0ABW0HR43</accession>
<keyword evidence="1" id="KW-0805">Transcription regulation</keyword>
<name>A0ABW0HR43_9BACL</name>
<dbReference type="SMART" id="SM00342">
    <property type="entry name" value="HTH_ARAC"/>
    <property type="match status" value="1"/>
</dbReference>
<evidence type="ECO:0000256" key="3">
    <source>
        <dbReference type="ARBA" id="ARBA00023163"/>
    </source>
</evidence>
<comment type="caution">
    <text evidence="5">The sequence shown here is derived from an EMBL/GenBank/DDBJ whole genome shotgun (WGS) entry which is preliminary data.</text>
</comment>
<gene>
    <name evidence="5" type="ORF">ACFPOF_12045</name>
</gene>
<reference evidence="6" key="1">
    <citation type="journal article" date="2019" name="Int. J. Syst. Evol. Microbiol.">
        <title>The Global Catalogue of Microorganisms (GCM) 10K type strain sequencing project: providing services to taxonomists for standard genome sequencing and annotation.</title>
        <authorList>
            <consortium name="The Broad Institute Genomics Platform"/>
            <consortium name="The Broad Institute Genome Sequencing Center for Infectious Disease"/>
            <person name="Wu L."/>
            <person name="Ma J."/>
        </authorList>
    </citation>
    <scope>NUCLEOTIDE SEQUENCE [LARGE SCALE GENOMIC DNA]</scope>
    <source>
        <strain evidence="6">CGMCC 1.18575</strain>
    </source>
</reference>